<feature type="domain" description="Response regulatory" evidence="9">
    <location>
        <begin position="618"/>
        <end position="734"/>
    </location>
</feature>
<feature type="domain" description="HPt" evidence="10">
    <location>
        <begin position="807"/>
        <end position="904"/>
    </location>
</feature>
<dbReference type="CDD" id="cd00082">
    <property type="entry name" value="HisKA"/>
    <property type="match status" value="1"/>
</dbReference>
<dbReference type="InterPro" id="IPR008207">
    <property type="entry name" value="Sig_transdc_His_kin_Hpt_dom"/>
</dbReference>
<dbReference type="Pfam" id="PF01627">
    <property type="entry name" value="Hpt"/>
    <property type="match status" value="1"/>
</dbReference>
<comment type="catalytic activity">
    <reaction evidence="1">
        <text>ATP + protein L-histidine = ADP + protein N-phospho-L-histidine.</text>
        <dbReference type="EC" id="2.7.13.3"/>
    </reaction>
</comment>
<reference evidence="11 12" key="1">
    <citation type="journal article" date="2022" name="Mar. Drugs">
        <title>Bioassay-Guided Fractionation Leads to the Detection of Cholic Acid Generated by the Rare Thalassomonas sp.</title>
        <authorList>
            <person name="Pheiffer F."/>
            <person name="Schneider Y.K."/>
            <person name="Hansen E.H."/>
            <person name="Andersen J.H."/>
            <person name="Isaksson J."/>
            <person name="Busche T."/>
            <person name="R C."/>
            <person name="Kalinowski J."/>
            <person name="Zyl L.V."/>
            <person name="Trindade M."/>
        </authorList>
    </citation>
    <scope>NUCLEOTIDE SEQUENCE [LARGE SCALE GENOMIC DNA]</scope>
    <source>
        <strain evidence="11 12">A5K-61T</strain>
    </source>
</reference>
<dbReference type="EMBL" id="CP059693">
    <property type="protein sequence ID" value="WDE13435.1"/>
    <property type="molecule type" value="Genomic_DNA"/>
</dbReference>
<evidence type="ECO:0000256" key="3">
    <source>
        <dbReference type="ARBA" id="ARBA00022553"/>
    </source>
</evidence>
<keyword evidence="7" id="KW-0472">Membrane</keyword>
<dbReference type="InterPro" id="IPR003594">
    <property type="entry name" value="HATPase_dom"/>
</dbReference>
<gene>
    <name evidence="11" type="ORF">H3N35_08380</name>
</gene>
<dbReference type="CDD" id="cd16922">
    <property type="entry name" value="HATPase_EvgS-ArcB-TorS-like"/>
    <property type="match status" value="1"/>
</dbReference>
<keyword evidence="3 6" id="KW-0597">Phosphoprotein</keyword>
<dbReference type="SUPFAM" id="SSF47384">
    <property type="entry name" value="Homodimeric domain of signal transducing histidine kinase"/>
    <property type="match status" value="1"/>
</dbReference>
<dbReference type="PANTHER" id="PTHR45339">
    <property type="entry name" value="HYBRID SIGNAL TRANSDUCTION HISTIDINE KINASE J"/>
    <property type="match status" value="1"/>
</dbReference>
<feature type="transmembrane region" description="Helical" evidence="7">
    <location>
        <begin position="45"/>
        <end position="72"/>
    </location>
</feature>
<feature type="transmembrane region" description="Helical" evidence="7">
    <location>
        <begin position="185"/>
        <end position="207"/>
    </location>
</feature>
<evidence type="ECO:0000256" key="5">
    <source>
        <dbReference type="PROSITE-ProRule" id="PRU00110"/>
    </source>
</evidence>
<evidence type="ECO:0000259" key="8">
    <source>
        <dbReference type="PROSITE" id="PS50109"/>
    </source>
</evidence>
<feature type="transmembrane region" description="Helical" evidence="7">
    <location>
        <begin position="78"/>
        <end position="99"/>
    </location>
</feature>
<dbReference type="InterPro" id="IPR036097">
    <property type="entry name" value="HisK_dim/P_sf"/>
</dbReference>
<name>A0ABY7VKA7_9GAMM</name>
<dbReference type="InterPro" id="IPR005467">
    <property type="entry name" value="His_kinase_dom"/>
</dbReference>
<accession>A0ABY7VKA7</accession>
<dbReference type="Gene3D" id="1.10.287.130">
    <property type="match status" value="1"/>
</dbReference>
<evidence type="ECO:0000313" key="12">
    <source>
        <dbReference type="Proteomes" id="UP001215231"/>
    </source>
</evidence>
<dbReference type="Pfam" id="PF00072">
    <property type="entry name" value="Response_reg"/>
    <property type="match status" value="1"/>
</dbReference>
<evidence type="ECO:0000313" key="11">
    <source>
        <dbReference type="EMBL" id="WDE13435.1"/>
    </source>
</evidence>
<keyword evidence="7" id="KW-1133">Transmembrane helix</keyword>
<feature type="modified residue" description="4-aspartylphosphate" evidence="6">
    <location>
        <position position="667"/>
    </location>
</feature>
<dbReference type="PROSITE" id="PS50894">
    <property type="entry name" value="HPT"/>
    <property type="match status" value="1"/>
</dbReference>
<sequence>MLLFFHPAIRCAVAVLAYVNNDHGLKQMLAKLSQNPKIKHARKRLIYYAWTGFLANLIGGILIYLSTFFGLVAQSIHLINALTLYAVFFYTWVLLTIATRETITRRFSQKILMVQIANSGVLLFFVLVFYPEIKTTILVLWIMAFAFTFSFGTLKQSVMLSILIFVFYIISLGVSGFFYKSAQEVMPELLFLCAFIPTCAFISYVGAKLKKQRDNTEKAKLQLEQALKVAAAANESKSAFLANMSHEIRTPMNAIINLSYLCLQSELEARQRNYVEKVNKSAKSLLQIINDILDFSKVEAGKLHIEHADFSLDEMLAHLAVVEVPKNKRTNLQLVFDVQPNTPTMLCGDLMRINQVLFNLLSNAIKFTKRGQIVLSIRVLQRQEKQVVIKFMVRDSGIGMPQQVADKMFEPFSQADTSTTRVFGGTGLGLVICKQLTELMGGQFELLSEQSRGTRASASLPLELAFGPLHEQSTPASNKQVLVSAHNDITLSAIEHTLAAFAVSVTGCSSLDFDLDMMPGVNVIIIDESCPQTEILAFYNRWTQLYQNNMTVIFVSNREELPLELVKFPLRHLQKPVYFANFCDVLSGADKAGGGQGNEAHQQFMLSANLYQQVGKQRILLAEDNELNQEIISDLLADSGCELHLVENGQQVLELLEHQEIDVILMDIQMPVMDGIEATRRIRAAPKWQHIPIIALTASAIKNDMEQGLAIGMNEYLTKPVIPKNLFAALMRCCTPNPQVHGSAHYGAFFEDARDSQNPLSREREEGEEITAMPGNHAKQQAAVNITRASDFPGLDIKAGLRTCNGKEALYKKLIAGFAEKFSGIDEQIKQLLSQGDSEQAKHLSHNLRGISANIGALALAEVAAGIETELAANKGVNKLLRGSLKGELQQVLRSIERYLDNGV</sequence>
<dbReference type="PANTHER" id="PTHR45339:SF5">
    <property type="entry name" value="HISTIDINE KINASE"/>
    <property type="match status" value="1"/>
</dbReference>
<dbReference type="Proteomes" id="UP001215231">
    <property type="component" value="Chromosome"/>
</dbReference>
<evidence type="ECO:0000259" key="9">
    <source>
        <dbReference type="PROSITE" id="PS50110"/>
    </source>
</evidence>
<dbReference type="RefSeq" id="WP_274053811.1">
    <property type="nucleotide sequence ID" value="NZ_CP059693.1"/>
</dbReference>
<dbReference type="Pfam" id="PF02518">
    <property type="entry name" value="HATPase_c"/>
    <property type="match status" value="1"/>
</dbReference>
<evidence type="ECO:0000256" key="7">
    <source>
        <dbReference type="SAM" id="Phobius"/>
    </source>
</evidence>
<dbReference type="SMART" id="SM00387">
    <property type="entry name" value="HATPase_c"/>
    <property type="match status" value="1"/>
</dbReference>
<dbReference type="Pfam" id="PF00512">
    <property type="entry name" value="HisKA"/>
    <property type="match status" value="1"/>
</dbReference>
<dbReference type="SUPFAM" id="SSF47226">
    <property type="entry name" value="Histidine-containing phosphotransfer domain, HPT domain"/>
    <property type="match status" value="1"/>
</dbReference>
<keyword evidence="7" id="KW-0812">Transmembrane</keyword>
<protein>
    <recommendedName>
        <fullName evidence="2">histidine kinase</fullName>
        <ecNumber evidence="2">2.7.13.3</ecNumber>
    </recommendedName>
</protein>
<dbReference type="SMART" id="SM00448">
    <property type="entry name" value="REC"/>
    <property type="match status" value="1"/>
</dbReference>
<dbReference type="InterPro" id="IPR011006">
    <property type="entry name" value="CheY-like_superfamily"/>
</dbReference>
<dbReference type="CDD" id="cd17546">
    <property type="entry name" value="REC_hyHK_CKI1_RcsC-like"/>
    <property type="match status" value="1"/>
</dbReference>
<dbReference type="InterPro" id="IPR036641">
    <property type="entry name" value="HPT_dom_sf"/>
</dbReference>
<evidence type="ECO:0000256" key="1">
    <source>
        <dbReference type="ARBA" id="ARBA00000085"/>
    </source>
</evidence>
<dbReference type="SUPFAM" id="SSF52172">
    <property type="entry name" value="CheY-like"/>
    <property type="match status" value="1"/>
</dbReference>
<dbReference type="InterPro" id="IPR001789">
    <property type="entry name" value="Sig_transdc_resp-reg_receiver"/>
</dbReference>
<dbReference type="PROSITE" id="PS50109">
    <property type="entry name" value="HIS_KIN"/>
    <property type="match status" value="1"/>
</dbReference>
<dbReference type="PROSITE" id="PS50110">
    <property type="entry name" value="RESPONSE_REGULATORY"/>
    <property type="match status" value="1"/>
</dbReference>
<dbReference type="Gene3D" id="3.40.50.2300">
    <property type="match status" value="1"/>
</dbReference>
<organism evidence="11 12">
    <name type="scientific">Thalassomonas haliotis</name>
    <dbReference type="NCBI Taxonomy" id="485448"/>
    <lineage>
        <taxon>Bacteria</taxon>
        <taxon>Pseudomonadati</taxon>
        <taxon>Pseudomonadota</taxon>
        <taxon>Gammaproteobacteria</taxon>
        <taxon>Alteromonadales</taxon>
        <taxon>Colwelliaceae</taxon>
        <taxon>Thalassomonas</taxon>
    </lineage>
</organism>
<feature type="modified residue" description="Phosphohistidine" evidence="5">
    <location>
        <position position="846"/>
    </location>
</feature>
<evidence type="ECO:0000259" key="10">
    <source>
        <dbReference type="PROSITE" id="PS50894"/>
    </source>
</evidence>
<dbReference type="Gene3D" id="1.20.120.160">
    <property type="entry name" value="HPT domain"/>
    <property type="match status" value="1"/>
</dbReference>
<dbReference type="InterPro" id="IPR003661">
    <property type="entry name" value="HisK_dim/P_dom"/>
</dbReference>
<evidence type="ECO:0000256" key="4">
    <source>
        <dbReference type="ARBA" id="ARBA00023012"/>
    </source>
</evidence>
<dbReference type="Gene3D" id="3.30.565.10">
    <property type="entry name" value="Histidine kinase-like ATPase, C-terminal domain"/>
    <property type="match status" value="1"/>
</dbReference>
<dbReference type="SUPFAM" id="SSF55874">
    <property type="entry name" value="ATPase domain of HSP90 chaperone/DNA topoisomerase II/histidine kinase"/>
    <property type="match status" value="1"/>
</dbReference>
<evidence type="ECO:0000256" key="2">
    <source>
        <dbReference type="ARBA" id="ARBA00012438"/>
    </source>
</evidence>
<dbReference type="EC" id="2.7.13.3" evidence="2"/>
<proteinExistence type="predicted"/>
<dbReference type="SMART" id="SM00388">
    <property type="entry name" value="HisKA"/>
    <property type="match status" value="1"/>
</dbReference>
<keyword evidence="12" id="KW-1185">Reference proteome</keyword>
<feature type="transmembrane region" description="Helical" evidence="7">
    <location>
        <begin position="161"/>
        <end position="179"/>
    </location>
</feature>
<dbReference type="InterPro" id="IPR004358">
    <property type="entry name" value="Sig_transdc_His_kin-like_C"/>
</dbReference>
<feature type="domain" description="Histidine kinase" evidence="8">
    <location>
        <begin position="243"/>
        <end position="464"/>
    </location>
</feature>
<keyword evidence="4" id="KW-0902">Two-component regulatory system</keyword>
<dbReference type="PRINTS" id="PR00344">
    <property type="entry name" value="BCTRLSENSOR"/>
</dbReference>
<evidence type="ECO:0000256" key="6">
    <source>
        <dbReference type="PROSITE-ProRule" id="PRU00169"/>
    </source>
</evidence>
<dbReference type="InterPro" id="IPR036890">
    <property type="entry name" value="HATPase_C_sf"/>
</dbReference>